<reference evidence="3 4" key="1">
    <citation type="submission" date="2016-10" db="EMBL/GenBank/DDBJ databases">
        <authorList>
            <person name="de Groot N.N."/>
        </authorList>
    </citation>
    <scope>NUCLEOTIDE SEQUENCE [LARGE SCALE GENOMIC DNA]</scope>
    <source>
        <strain evidence="3 4">CGMCC 4.7037</strain>
    </source>
</reference>
<dbReference type="AlphaFoldDB" id="A0A1H6EKP7"/>
<dbReference type="OrthoDB" id="9802683at2"/>
<dbReference type="Pfam" id="PF13517">
    <property type="entry name" value="FG-GAP_3"/>
    <property type="match status" value="1"/>
</dbReference>
<protein>
    <submittedName>
        <fullName evidence="3">Repeat domain-containing protein</fullName>
    </submittedName>
</protein>
<evidence type="ECO:0000256" key="1">
    <source>
        <dbReference type="ARBA" id="ARBA00022729"/>
    </source>
</evidence>
<feature type="signal peptide" evidence="2">
    <location>
        <begin position="1"/>
        <end position="25"/>
    </location>
</feature>
<dbReference type="InterPro" id="IPR028994">
    <property type="entry name" value="Integrin_alpha_N"/>
</dbReference>
<accession>A0A1H6EKP7</accession>
<evidence type="ECO:0000256" key="2">
    <source>
        <dbReference type="SAM" id="SignalP"/>
    </source>
</evidence>
<keyword evidence="4" id="KW-1185">Reference proteome</keyword>
<feature type="chain" id="PRO_5009297104" evidence="2">
    <location>
        <begin position="26"/>
        <end position="188"/>
    </location>
</feature>
<dbReference type="InterPro" id="IPR013517">
    <property type="entry name" value="FG-GAP"/>
</dbReference>
<evidence type="ECO:0000313" key="4">
    <source>
        <dbReference type="Proteomes" id="UP000236732"/>
    </source>
</evidence>
<dbReference type="RefSeq" id="WP_146103887.1">
    <property type="nucleotide sequence ID" value="NZ_FNVT01000011.1"/>
</dbReference>
<dbReference type="SUPFAM" id="SSF69318">
    <property type="entry name" value="Integrin alpha N-terminal domain"/>
    <property type="match status" value="1"/>
</dbReference>
<proteinExistence type="predicted"/>
<dbReference type="EMBL" id="FNVT01000011">
    <property type="protein sequence ID" value="SEG97691.1"/>
    <property type="molecule type" value="Genomic_DNA"/>
</dbReference>
<dbReference type="Gene3D" id="2.40.128.340">
    <property type="match status" value="1"/>
</dbReference>
<sequence length="188" mass="19401">MRLARPLAAAVLVAAALSAPQPAQAAVFKHPGVLVSRGQLDFVKANLGNEPWKSAWKALQRSSFASLSYTAEPRATVECGGWAAFGRPIAGDFNGDGVGDLAAVKKDGNTLHIWNGKGSNGFSGAVALGPGWEPYASSLMSLGDVNGDGRTDIGAVHGETGTLTVWNGKGGNRFGPAIPIGPGWNPYF</sequence>
<organism evidence="3 4">
    <name type="scientific">Nonomuraea solani</name>
    <dbReference type="NCBI Taxonomy" id="1144553"/>
    <lineage>
        <taxon>Bacteria</taxon>
        <taxon>Bacillati</taxon>
        <taxon>Actinomycetota</taxon>
        <taxon>Actinomycetes</taxon>
        <taxon>Streptosporangiales</taxon>
        <taxon>Streptosporangiaceae</taxon>
        <taxon>Nonomuraea</taxon>
    </lineage>
</organism>
<gene>
    <name evidence="3" type="ORF">SAMN05444920_11117</name>
</gene>
<keyword evidence="1 2" id="KW-0732">Signal</keyword>
<dbReference type="Proteomes" id="UP000236732">
    <property type="component" value="Unassembled WGS sequence"/>
</dbReference>
<name>A0A1H6EKP7_9ACTN</name>
<evidence type="ECO:0000313" key="3">
    <source>
        <dbReference type="EMBL" id="SEG97691.1"/>
    </source>
</evidence>